<sequence>MIHKKNCLEGYLKDIISAIE</sequence>
<dbReference type="EMBL" id="GBXM01071420">
    <property type="protein sequence ID" value="JAH37157.1"/>
    <property type="molecule type" value="Transcribed_RNA"/>
</dbReference>
<accession>A0A0E9S7G6</accession>
<evidence type="ECO:0000313" key="1">
    <source>
        <dbReference type="EMBL" id="JAH37157.1"/>
    </source>
</evidence>
<organism evidence="1">
    <name type="scientific">Anguilla anguilla</name>
    <name type="common">European freshwater eel</name>
    <name type="synonym">Muraena anguilla</name>
    <dbReference type="NCBI Taxonomy" id="7936"/>
    <lineage>
        <taxon>Eukaryota</taxon>
        <taxon>Metazoa</taxon>
        <taxon>Chordata</taxon>
        <taxon>Craniata</taxon>
        <taxon>Vertebrata</taxon>
        <taxon>Euteleostomi</taxon>
        <taxon>Actinopterygii</taxon>
        <taxon>Neopterygii</taxon>
        <taxon>Teleostei</taxon>
        <taxon>Anguilliformes</taxon>
        <taxon>Anguillidae</taxon>
        <taxon>Anguilla</taxon>
    </lineage>
</organism>
<proteinExistence type="predicted"/>
<protein>
    <submittedName>
        <fullName evidence="1">Uncharacterized protein</fullName>
    </submittedName>
</protein>
<reference evidence="1" key="1">
    <citation type="submission" date="2014-11" db="EMBL/GenBank/DDBJ databases">
        <authorList>
            <person name="Amaro Gonzalez C."/>
        </authorList>
    </citation>
    <scope>NUCLEOTIDE SEQUENCE</scope>
</reference>
<dbReference type="AlphaFoldDB" id="A0A0E9S7G6"/>
<reference evidence="1" key="2">
    <citation type="journal article" date="2015" name="Fish Shellfish Immunol.">
        <title>Early steps in the European eel (Anguilla anguilla)-Vibrio vulnificus interaction in the gills: Role of the RtxA13 toxin.</title>
        <authorList>
            <person name="Callol A."/>
            <person name="Pajuelo D."/>
            <person name="Ebbesson L."/>
            <person name="Teles M."/>
            <person name="MacKenzie S."/>
            <person name="Amaro C."/>
        </authorList>
    </citation>
    <scope>NUCLEOTIDE SEQUENCE</scope>
</reference>
<name>A0A0E9S7G6_ANGAN</name>